<evidence type="ECO:0000313" key="2">
    <source>
        <dbReference type="EMBL" id="KKM68725.1"/>
    </source>
</evidence>
<dbReference type="InterPro" id="IPR018330">
    <property type="entry name" value="RecT_fam"/>
</dbReference>
<dbReference type="GO" id="GO:0006310">
    <property type="term" value="P:DNA recombination"/>
    <property type="evidence" value="ECO:0007669"/>
    <property type="project" value="InterPro"/>
</dbReference>
<feature type="compositionally biased region" description="Basic and acidic residues" evidence="1">
    <location>
        <begin position="221"/>
        <end position="249"/>
    </location>
</feature>
<dbReference type="InterPro" id="IPR010183">
    <property type="entry name" value="Phage_lambda_Bet"/>
</dbReference>
<sequence length="310" mass="35258">MARAKNKPRKPKKPNPTPKVKQIEAALTKPVDPLMELKDVLTVDMVKKYICPTANDTEIGLFLTIAKSYKLNPFKREIYLVIYDGKNGREVSVQVGYEVYLKRASRIPAYAGFKAWTEPKDAKIPVKACVKVFRKDWKEPLEHEVDFDEFVKMRWDKEARRLVPTKFWKKMPKSMIKKVVISQAFRQAFPDEMGGLPYIQEEIHPKENIKDAEATVTPAETHVKMPERTDKSVKPKPEAKKPDPPKEPAKPVQPAVKYVSPGQIETLKGLCVAKNLDPDEIAHSYFGANSVKTLPANKAGMFMNEVSKIK</sequence>
<comment type="caution">
    <text evidence="2">The sequence shown here is derived from an EMBL/GenBank/DDBJ whole genome shotgun (WGS) entry which is preliminary data.</text>
</comment>
<proteinExistence type="predicted"/>
<feature type="region of interest" description="Disordered" evidence="1">
    <location>
        <begin position="1"/>
        <end position="20"/>
    </location>
</feature>
<gene>
    <name evidence="2" type="ORF">LCGC14_1457990</name>
</gene>
<dbReference type="NCBIfam" id="TIGR01913">
    <property type="entry name" value="bet_lambda"/>
    <property type="match status" value="1"/>
</dbReference>
<dbReference type="GO" id="GO:0003677">
    <property type="term" value="F:DNA binding"/>
    <property type="evidence" value="ECO:0007669"/>
    <property type="project" value="InterPro"/>
</dbReference>
<dbReference type="EMBL" id="LAZR01010118">
    <property type="protein sequence ID" value="KKM68725.1"/>
    <property type="molecule type" value="Genomic_DNA"/>
</dbReference>
<protein>
    <recommendedName>
        <fullName evidence="3">Phage recombination protein Bet</fullName>
    </recommendedName>
</protein>
<dbReference type="Pfam" id="PF03837">
    <property type="entry name" value="RecT"/>
    <property type="match status" value="1"/>
</dbReference>
<dbReference type="AlphaFoldDB" id="A0A0F9LWI4"/>
<name>A0A0F9LWI4_9ZZZZ</name>
<evidence type="ECO:0000256" key="1">
    <source>
        <dbReference type="SAM" id="MobiDB-lite"/>
    </source>
</evidence>
<feature type="compositionally biased region" description="Basic residues" evidence="1">
    <location>
        <begin position="1"/>
        <end position="13"/>
    </location>
</feature>
<accession>A0A0F9LWI4</accession>
<organism evidence="2">
    <name type="scientific">marine sediment metagenome</name>
    <dbReference type="NCBI Taxonomy" id="412755"/>
    <lineage>
        <taxon>unclassified sequences</taxon>
        <taxon>metagenomes</taxon>
        <taxon>ecological metagenomes</taxon>
    </lineage>
</organism>
<feature type="region of interest" description="Disordered" evidence="1">
    <location>
        <begin position="221"/>
        <end position="255"/>
    </location>
</feature>
<reference evidence="2" key="1">
    <citation type="journal article" date="2015" name="Nature">
        <title>Complex archaea that bridge the gap between prokaryotes and eukaryotes.</title>
        <authorList>
            <person name="Spang A."/>
            <person name="Saw J.H."/>
            <person name="Jorgensen S.L."/>
            <person name="Zaremba-Niedzwiedzka K."/>
            <person name="Martijn J."/>
            <person name="Lind A.E."/>
            <person name="van Eijk R."/>
            <person name="Schleper C."/>
            <person name="Guy L."/>
            <person name="Ettema T.J."/>
        </authorList>
    </citation>
    <scope>NUCLEOTIDE SEQUENCE</scope>
</reference>
<evidence type="ECO:0008006" key="3">
    <source>
        <dbReference type="Google" id="ProtNLM"/>
    </source>
</evidence>